<accession>A0A2P5E0P7</accession>
<evidence type="ECO:0000313" key="3">
    <source>
        <dbReference type="Proteomes" id="UP000237105"/>
    </source>
</evidence>
<name>A0A2P5E0P7_PARAD</name>
<dbReference type="Proteomes" id="UP000237105">
    <property type="component" value="Unassembled WGS sequence"/>
</dbReference>
<dbReference type="PANTHER" id="PTHR32285:SF62">
    <property type="entry name" value="PROTEIN TRICHOME BIREFRINGENCE-LIKE 33"/>
    <property type="match status" value="1"/>
</dbReference>
<dbReference type="InterPro" id="IPR029962">
    <property type="entry name" value="TBL"/>
</dbReference>
<dbReference type="GO" id="GO:0005794">
    <property type="term" value="C:Golgi apparatus"/>
    <property type="evidence" value="ECO:0007669"/>
    <property type="project" value="TreeGrafter"/>
</dbReference>
<evidence type="ECO:0000259" key="1">
    <source>
        <dbReference type="Pfam" id="PF14416"/>
    </source>
</evidence>
<dbReference type="STRING" id="3476.A0A2P5E0P7"/>
<feature type="non-terminal residue" evidence="2">
    <location>
        <position position="1"/>
    </location>
</feature>
<evidence type="ECO:0000313" key="2">
    <source>
        <dbReference type="EMBL" id="PON79111.1"/>
    </source>
</evidence>
<sequence>VWDEFWPLYEEYSNCPYIYEKLICLQHGRPDKNYQHWRWQPRDCDLPKFNATLMLETLRGKRIDDVRWGFCNPGSIIFHDLSSSFTHS</sequence>
<dbReference type="AlphaFoldDB" id="A0A2P5E0P7"/>
<dbReference type="EMBL" id="JXTB01000006">
    <property type="protein sequence ID" value="PON79111.1"/>
    <property type="molecule type" value="Genomic_DNA"/>
</dbReference>
<dbReference type="GO" id="GO:0016413">
    <property type="term" value="F:O-acetyltransferase activity"/>
    <property type="evidence" value="ECO:0007669"/>
    <property type="project" value="InterPro"/>
</dbReference>
<proteinExistence type="predicted"/>
<reference evidence="3" key="1">
    <citation type="submission" date="2016-06" db="EMBL/GenBank/DDBJ databases">
        <title>Parallel loss of symbiosis genes in relatives of nitrogen-fixing non-legume Parasponia.</title>
        <authorList>
            <person name="Van Velzen R."/>
            <person name="Holmer R."/>
            <person name="Bu F."/>
            <person name="Rutten L."/>
            <person name="Van Zeijl A."/>
            <person name="Liu W."/>
            <person name="Santuari L."/>
            <person name="Cao Q."/>
            <person name="Sharma T."/>
            <person name="Shen D."/>
            <person name="Roswanjaya Y."/>
            <person name="Wardhani T."/>
            <person name="Kalhor M.S."/>
            <person name="Jansen J."/>
            <person name="Van den Hoogen J."/>
            <person name="Gungor B."/>
            <person name="Hartog M."/>
            <person name="Hontelez J."/>
            <person name="Verver J."/>
            <person name="Yang W.-C."/>
            <person name="Schijlen E."/>
            <person name="Repin R."/>
            <person name="Schilthuizen M."/>
            <person name="Schranz E."/>
            <person name="Heidstra R."/>
            <person name="Miyata K."/>
            <person name="Fedorova E."/>
            <person name="Kohlen W."/>
            <person name="Bisseling T."/>
            <person name="Smit S."/>
            <person name="Geurts R."/>
        </authorList>
    </citation>
    <scope>NUCLEOTIDE SEQUENCE [LARGE SCALE GENOMIC DNA]</scope>
    <source>
        <strain evidence="3">cv. WU1-14</strain>
    </source>
</reference>
<protein>
    <submittedName>
        <fullName evidence="2">Trichome birefringence-like family</fullName>
    </submittedName>
</protein>
<dbReference type="Pfam" id="PF14416">
    <property type="entry name" value="PMR5N"/>
    <property type="match status" value="1"/>
</dbReference>
<dbReference type="OrthoDB" id="2016263at2759"/>
<keyword evidence="3" id="KW-1185">Reference proteome</keyword>
<dbReference type="InterPro" id="IPR025846">
    <property type="entry name" value="TBL_N"/>
</dbReference>
<organism evidence="2 3">
    <name type="scientific">Parasponia andersonii</name>
    <name type="common">Sponia andersonii</name>
    <dbReference type="NCBI Taxonomy" id="3476"/>
    <lineage>
        <taxon>Eukaryota</taxon>
        <taxon>Viridiplantae</taxon>
        <taxon>Streptophyta</taxon>
        <taxon>Embryophyta</taxon>
        <taxon>Tracheophyta</taxon>
        <taxon>Spermatophyta</taxon>
        <taxon>Magnoliopsida</taxon>
        <taxon>eudicotyledons</taxon>
        <taxon>Gunneridae</taxon>
        <taxon>Pentapetalae</taxon>
        <taxon>rosids</taxon>
        <taxon>fabids</taxon>
        <taxon>Rosales</taxon>
        <taxon>Cannabaceae</taxon>
        <taxon>Parasponia</taxon>
    </lineage>
</organism>
<feature type="domain" description="Trichome birefringence-like N-terminal" evidence="1">
    <location>
        <begin position="1"/>
        <end position="45"/>
    </location>
</feature>
<gene>
    <name evidence="2" type="ORF">PanWU01x14_016120</name>
</gene>
<dbReference type="PANTHER" id="PTHR32285">
    <property type="entry name" value="PROTEIN TRICHOME BIREFRINGENCE-LIKE 9-RELATED"/>
    <property type="match status" value="1"/>
</dbReference>
<comment type="caution">
    <text evidence="2">The sequence shown here is derived from an EMBL/GenBank/DDBJ whole genome shotgun (WGS) entry which is preliminary data.</text>
</comment>